<dbReference type="AlphaFoldDB" id="A0A4Y2X8R3"/>
<feature type="non-terminal residue" evidence="1">
    <location>
        <position position="1"/>
    </location>
</feature>
<protein>
    <submittedName>
        <fullName evidence="1">Uncharacterized protein</fullName>
    </submittedName>
</protein>
<comment type="caution">
    <text evidence="1">The sequence shown here is derived from an EMBL/GenBank/DDBJ whole genome shotgun (WGS) entry which is preliminary data.</text>
</comment>
<evidence type="ECO:0000313" key="2">
    <source>
        <dbReference type="Proteomes" id="UP000499080"/>
    </source>
</evidence>
<evidence type="ECO:0000313" key="1">
    <source>
        <dbReference type="EMBL" id="GBO46045.1"/>
    </source>
</evidence>
<dbReference type="Proteomes" id="UP000499080">
    <property type="component" value="Unassembled WGS sequence"/>
</dbReference>
<reference evidence="1 2" key="1">
    <citation type="journal article" date="2019" name="Sci. Rep.">
        <title>Orb-weaving spider Araneus ventricosus genome elucidates the spidroin gene catalogue.</title>
        <authorList>
            <person name="Kono N."/>
            <person name="Nakamura H."/>
            <person name="Ohtoshi R."/>
            <person name="Moran D.A.P."/>
            <person name="Shinohara A."/>
            <person name="Yoshida Y."/>
            <person name="Fujiwara M."/>
            <person name="Mori M."/>
            <person name="Tomita M."/>
            <person name="Arakawa K."/>
        </authorList>
    </citation>
    <scope>NUCLEOTIDE SEQUENCE [LARGE SCALE GENOMIC DNA]</scope>
</reference>
<dbReference type="EMBL" id="BGPR01073480">
    <property type="protein sequence ID" value="GBO46045.1"/>
    <property type="molecule type" value="Genomic_DNA"/>
</dbReference>
<accession>A0A4Y2X8R3</accession>
<proteinExistence type="predicted"/>
<sequence>PRWPSGKVSASGPESSRCETRFHGRSAVYVGLLHAKSYVGCQTSSRRCNAEVWRVGWLLRYRPRHLTPAENDEVRPKIALVFLQSGALI</sequence>
<name>A0A4Y2X8R3_ARAVE</name>
<organism evidence="1 2">
    <name type="scientific">Araneus ventricosus</name>
    <name type="common">Orbweaver spider</name>
    <name type="synonym">Epeira ventricosa</name>
    <dbReference type="NCBI Taxonomy" id="182803"/>
    <lineage>
        <taxon>Eukaryota</taxon>
        <taxon>Metazoa</taxon>
        <taxon>Ecdysozoa</taxon>
        <taxon>Arthropoda</taxon>
        <taxon>Chelicerata</taxon>
        <taxon>Arachnida</taxon>
        <taxon>Araneae</taxon>
        <taxon>Araneomorphae</taxon>
        <taxon>Entelegynae</taxon>
        <taxon>Araneoidea</taxon>
        <taxon>Araneidae</taxon>
        <taxon>Araneus</taxon>
    </lineage>
</organism>
<gene>
    <name evidence="1" type="ORF">AVEN_203612_1</name>
</gene>
<keyword evidence="2" id="KW-1185">Reference proteome</keyword>